<organism evidence="2 3">
    <name type="scientific">Puccinia coronata f. sp. avenae</name>
    <dbReference type="NCBI Taxonomy" id="200324"/>
    <lineage>
        <taxon>Eukaryota</taxon>
        <taxon>Fungi</taxon>
        <taxon>Dikarya</taxon>
        <taxon>Basidiomycota</taxon>
        <taxon>Pucciniomycotina</taxon>
        <taxon>Pucciniomycetes</taxon>
        <taxon>Pucciniales</taxon>
        <taxon>Pucciniaceae</taxon>
        <taxon>Puccinia</taxon>
    </lineage>
</organism>
<evidence type="ECO:0000313" key="3">
    <source>
        <dbReference type="Proteomes" id="UP000235388"/>
    </source>
</evidence>
<dbReference type="EMBL" id="PGCJ01000192">
    <property type="protein sequence ID" value="PLW39658.1"/>
    <property type="molecule type" value="Genomic_DNA"/>
</dbReference>
<comment type="caution">
    <text evidence="2">The sequence shown here is derived from an EMBL/GenBank/DDBJ whole genome shotgun (WGS) entry which is preliminary data.</text>
</comment>
<sequence length="118" mass="13333">MTTVERLKINTNFYVPLDMPSEKFNLFDCDLTKDKQCLLYWHCLFGHASLRKIKHMCMHGLGLALPSKLPSGVIKCSVPPTGQDVQQQTVCFDNQGYRDRFLQSKNPQVKGGNLSTGN</sequence>
<dbReference type="Proteomes" id="UP000235388">
    <property type="component" value="Unassembled WGS sequence"/>
</dbReference>
<evidence type="ECO:0008006" key="4">
    <source>
        <dbReference type="Google" id="ProtNLM"/>
    </source>
</evidence>
<accession>A0A2N5UPH6</accession>
<dbReference type="EMBL" id="PGCJ01001023">
    <property type="protein sequence ID" value="PLW11354.1"/>
    <property type="molecule type" value="Genomic_DNA"/>
</dbReference>
<dbReference type="STRING" id="200324.A0A2N5UPH6"/>
<reference evidence="2 3" key="1">
    <citation type="submission" date="2017-11" db="EMBL/GenBank/DDBJ databases">
        <title>De novo assembly and phasing of dikaryotic genomes from two isolates of Puccinia coronata f. sp. avenae, the causal agent of oat crown rust.</title>
        <authorList>
            <person name="Miller M.E."/>
            <person name="Zhang Y."/>
            <person name="Omidvar V."/>
            <person name="Sperschneider J."/>
            <person name="Schwessinger B."/>
            <person name="Raley C."/>
            <person name="Palmer J.M."/>
            <person name="Garnica D."/>
            <person name="Upadhyaya N."/>
            <person name="Rathjen J."/>
            <person name="Taylor J.M."/>
            <person name="Park R.F."/>
            <person name="Dodds P.N."/>
            <person name="Hirsch C.D."/>
            <person name="Kianian S.F."/>
            <person name="Figueroa M."/>
        </authorList>
    </citation>
    <scope>NUCLEOTIDE SEQUENCE [LARGE SCALE GENOMIC DNA]</scope>
    <source>
        <strain evidence="2">12NC29</strain>
    </source>
</reference>
<keyword evidence="3" id="KW-1185">Reference proteome</keyword>
<evidence type="ECO:0000313" key="2">
    <source>
        <dbReference type="EMBL" id="PLW39658.1"/>
    </source>
</evidence>
<gene>
    <name evidence="2" type="ORF">PCANC_19381</name>
    <name evidence="1" type="ORF">PCANC_27439</name>
</gene>
<evidence type="ECO:0000313" key="1">
    <source>
        <dbReference type="EMBL" id="PLW11354.1"/>
    </source>
</evidence>
<dbReference type="AlphaFoldDB" id="A0A2N5UPH6"/>
<proteinExistence type="predicted"/>
<protein>
    <recommendedName>
        <fullName evidence="4">GAG-pre-integrase domain-containing protein</fullName>
    </recommendedName>
</protein>
<dbReference type="OrthoDB" id="1706811at2759"/>
<name>A0A2N5UPH6_9BASI</name>